<feature type="transmembrane region" description="Helical" evidence="1">
    <location>
        <begin position="6"/>
        <end position="26"/>
    </location>
</feature>
<keyword evidence="1" id="KW-0812">Transmembrane</keyword>
<evidence type="ECO:0000313" key="2">
    <source>
        <dbReference type="EMBL" id="MBR7794970.1"/>
    </source>
</evidence>
<dbReference type="EMBL" id="JAGSOT010000005">
    <property type="protein sequence ID" value="MBR7794970.1"/>
    <property type="molecule type" value="Genomic_DNA"/>
</dbReference>
<feature type="transmembrane region" description="Helical" evidence="1">
    <location>
        <begin position="390"/>
        <end position="412"/>
    </location>
</feature>
<sequence length="449" mass="49026">MTNFTIWALMIDISIISGLLLIGTILRAKVKWIQALFLPASMIAGFIGLAFGPSGVNVLPFSDQFSTYPGLLIAVIFAAIPIGAAKVNIGDVFHRVRNMFSYSMILTLSMWGAGALFGLLILVPLFSNLPSGFGLILGAGFLGGHGTAAAIGEGFAHYGWEEAMDLGMTSATIGILVAVLGGLFLIKRSTEKGQTQFITSFKDLPDELRSGLMPKNKRYHMGQETVSSSSIDPFVLHLAIIAFVIGVAYWLTNMLTAFIPSVSIPLFSVAFVLGLIFQSISRRIHADDYIDQRVMERIGGTATDFLVAIGIASINITVVIDYAVPLILLFVFGILWAYFLFRFIGPNIFQEYWLEKSLFGWGWSTGTVAMGLALLRIVDPELKSKTPEDYALAYIGVAPVDIIIVTFTPILFSLGFTWIIPVVLLLISALIVAIYKYTGLWGKNHKQQM</sequence>
<protein>
    <submittedName>
        <fullName evidence="2">Sodium:glutamate symporter</fullName>
    </submittedName>
</protein>
<keyword evidence="1" id="KW-0472">Membrane</keyword>
<dbReference type="InterPro" id="IPR004445">
    <property type="entry name" value="GltS"/>
</dbReference>
<dbReference type="PANTHER" id="PTHR36178:SF1">
    <property type="entry name" value="SODIUM_GLUTAMATE SYMPORTER"/>
    <property type="match status" value="1"/>
</dbReference>
<keyword evidence="1" id="KW-1133">Transmembrane helix</keyword>
<proteinExistence type="predicted"/>
<feature type="transmembrane region" description="Helical" evidence="1">
    <location>
        <begin position="257"/>
        <end position="277"/>
    </location>
</feature>
<comment type="caution">
    <text evidence="2">The sequence shown here is derived from an EMBL/GenBank/DDBJ whole genome shotgun (WGS) entry which is preliminary data.</text>
</comment>
<feature type="transmembrane region" description="Helical" evidence="1">
    <location>
        <begin position="33"/>
        <end position="51"/>
    </location>
</feature>
<dbReference type="RefSeq" id="WP_026679554.1">
    <property type="nucleotide sequence ID" value="NZ_BAAACY010000083.1"/>
</dbReference>
<feature type="transmembrane region" description="Helical" evidence="1">
    <location>
        <begin position="358"/>
        <end position="378"/>
    </location>
</feature>
<dbReference type="GO" id="GO:0016020">
    <property type="term" value="C:membrane"/>
    <property type="evidence" value="ECO:0007669"/>
    <property type="project" value="InterPro"/>
</dbReference>
<dbReference type="PANTHER" id="PTHR36178">
    <property type="entry name" value="SLR0625 PROTEIN"/>
    <property type="match status" value="1"/>
</dbReference>
<feature type="transmembrane region" description="Helical" evidence="1">
    <location>
        <begin position="305"/>
        <end position="338"/>
    </location>
</feature>
<dbReference type="GO" id="GO:0015813">
    <property type="term" value="P:L-glutamate transmembrane transport"/>
    <property type="evidence" value="ECO:0007669"/>
    <property type="project" value="InterPro"/>
</dbReference>
<dbReference type="Proteomes" id="UP000675284">
    <property type="component" value="Unassembled WGS sequence"/>
</dbReference>
<gene>
    <name evidence="2" type="ORF">KCX74_02805</name>
</gene>
<feature type="transmembrane region" description="Helical" evidence="1">
    <location>
        <begin position="71"/>
        <end position="89"/>
    </location>
</feature>
<organism evidence="2 3">
    <name type="scientific">Virgibacillus salarius</name>
    <dbReference type="NCBI Taxonomy" id="447199"/>
    <lineage>
        <taxon>Bacteria</taxon>
        <taxon>Bacillati</taxon>
        <taxon>Bacillota</taxon>
        <taxon>Bacilli</taxon>
        <taxon>Bacillales</taxon>
        <taxon>Bacillaceae</taxon>
        <taxon>Virgibacillus</taxon>
    </lineage>
</organism>
<evidence type="ECO:0000256" key="1">
    <source>
        <dbReference type="SAM" id="Phobius"/>
    </source>
</evidence>
<dbReference type="AlphaFoldDB" id="A0A941IB69"/>
<accession>A0A941IB69</accession>
<name>A0A941IB69_9BACI</name>
<feature type="transmembrane region" description="Helical" evidence="1">
    <location>
        <begin position="166"/>
        <end position="186"/>
    </location>
</feature>
<evidence type="ECO:0000313" key="3">
    <source>
        <dbReference type="Proteomes" id="UP000675284"/>
    </source>
</evidence>
<dbReference type="GO" id="GO:0015501">
    <property type="term" value="F:glutamate:sodium symporter activity"/>
    <property type="evidence" value="ECO:0007669"/>
    <property type="project" value="InterPro"/>
</dbReference>
<feature type="transmembrane region" description="Helical" evidence="1">
    <location>
        <begin position="418"/>
        <end position="437"/>
    </location>
</feature>
<feature type="transmembrane region" description="Helical" evidence="1">
    <location>
        <begin position="234"/>
        <end position="251"/>
    </location>
</feature>
<feature type="transmembrane region" description="Helical" evidence="1">
    <location>
        <begin position="101"/>
        <end position="126"/>
    </location>
</feature>
<reference evidence="2" key="1">
    <citation type="submission" date="2021-04" db="EMBL/GenBank/DDBJ databases">
        <title>Isolation and polyphasic classification of algal microorganism.</title>
        <authorList>
            <person name="Wang S."/>
        </authorList>
    </citation>
    <scope>NUCLEOTIDE SEQUENCE</scope>
    <source>
        <strain evidence="2">720a</strain>
    </source>
</reference>
<keyword evidence="3" id="KW-1185">Reference proteome</keyword>